<sequence length="103" mass="11182">MLPSSYLHINNIPMVSGGRTYTAMAWCCGKLSLGRSLGMILTRCRIHEPKTRDSKRCGSTMDFTYPRLLVQHGPATPMSTNNHATSVPDEPPTSPAAEPTPPA</sequence>
<dbReference type="EMBL" id="CM042045">
    <property type="protein sequence ID" value="KAI3684020.1"/>
    <property type="molecule type" value="Genomic_DNA"/>
</dbReference>
<organism evidence="1 2">
    <name type="scientific">Smallanthus sonchifolius</name>
    <dbReference type="NCBI Taxonomy" id="185202"/>
    <lineage>
        <taxon>Eukaryota</taxon>
        <taxon>Viridiplantae</taxon>
        <taxon>Streptophyta</taxon>
        <taxon>Embryophyta</taxon>
        <taxon>Tracheophyta</taxon>
        <taxon>Spermatophyta</taxon>
        <taxon>Magnoliopsida</taxon>
        <taxon>eudicotyledons</taxon>
        <taxon>Gunneridae</taxon>
        <taxon>Pentapetalae</taxon>
        <taxon>asterids</taxon>
        <taxon>campanulids</taxon>
        <taxon>Asterales</taxon>
        <taxon>Asteraceae</taxon>
        <taxon>Asteroideae</taxon>
        <taxon>Heliantheae alliance</taxon>
        <taxon>Millerieae</taxon>
        <taxon>Smallanthus</taxon>
    </lineage>
</organism>
<keyword evidence="2" id="KW-1185">Reference proteome</keyword>
<proteinExistence type="predicted"/>
<evidence type="ECO:0000313" key="2">
    <source>
        <dbReference type="Proteomes" id="UP001056120"/>
    </source>
</evidence>
<accession>A0ACB8YJ84</accession>
<reference evidence="1 2" key="2">
    <citation type="journal article" date="2022" name="Mol. Ecol. Resour.">
        <title>The genomes of chicory, endive, great burdock and yacon provide insights into Asteraceae paleo-polyploidization history and plant inulin production.</title>
        <authorList>
            <person name="Fan W."/>
            <person name="Wang S."/>
            <person name="Wang H."/>
            <person name="Wang A."/>
            <person name="Jiang F."/>
            <person name="Liu H."/>
            <person name="Zhao H."/>
            <person name="Xu D."/>
            <person name="Zhang Y."/>
        </authorList>
    </citation>
    <scope>NUCLEOTIDE SEQUENCE [LARGE SCALE GENOMIC DNA]</scope>
    <source>
        <strain evidence="2">cv. Yunnan</strain>
        <tissue evidence="1">Leaves</tissue>
    </source>
</reference>
<gene>
    <name evidence="1" type="ORF">L1987_84542</name>
</gene>
<evidence type="ECO:0000313" key="1">
    <source>
        <dbReference type="EMBL" id="KAI3684020.1"/>
    </source>
</evidence>
<dbReference type="Proteomes" id="UP001056120">
    <property type="component" value="Linkage Group LG28"/>
</dbReference>
<name>A0ACB8YJ84_9ASTR</name>
<reference evidence="2" key="1">
    <citation type="journal article" date="2022" name="Mol. Ecol. Resour.">
        <title>The genomes of chicory, endive, great burdock and yacon provide insights into Asteraceae palaeo-polyploidization history and plant inulin production.</title>
        <authorList>
            <person name="Fan W."/>
            <person name="Wang S."/>
            <person name="Wang H."/>
            <person name="Wang A."/>
            <person name="Jiang F."/>
            <person name="Liu H."/>
            <person name="Zhao H."/>
            <person name="Xu D."/>
            <person name="Zhang Y."/>
        </authorList>
    </citation>
    <scope>NUCLEOTIDE SEQUENCE [LARGE SCALE GENOMIC DNA]</scope>
    <source>
        <strain evidence="2">cv. Yunnan</strain>
    </source>
</reference>
<protein>
    <submittedName>
        <fullName evidence="1">Uncharacterized protein</fullName>
    </submittedName>
</protein>
<comment type="caution">
    <text evidence="1">The sequence shown here is derived from an EMBL/GenBank/DDBJ whole genome shotgun (WGS) entry which is preliminary data.</text>
</comment>